<keyword evidence="6 10" id="KW-0805">Transcription regulation</keyword>
<dbReference type="Pfam" id="PF04963">
    <property type="entry name" value="Sigma54_CBD"/>
    <property type="match status" value="1"/>
</dbReference>
<dbReference type="GO" id="GO:0000976">
    <property type="term" value="F:transcription cis-regulatory region binding"/>
    <property type="evidence" value="ECO:0007669"/>
    <property type="project" value="UniProtKB-ARBA"/>
</dbReference>
<dbReference type="GO" id="GO:0032993">
    <property type="term" value="C:protein-DNA complex"/>
    <property type="evidence" value="ECO:0007669"/>
    <property type="project" value="UniProtKB-ARBA"/>
</dbReference>
<evidence type="ECO:0000256" key="1">
    <source>
        <dbReference type="ARBA" id="ARBA00008798"/>
    </source>
</evidence>
<evidence type="ECO:0000313" key="14">
    <source>
        <dbReference type="EMBL" id="OGI49443.1"/>
    </source>
</evidence>
<dbReference type="GO" id="GO:0000428">
    <property type="term" value="C:DNA-directed RNA polymerase complex"/>
    <property type="evidence" value="ECO:0007669"/>
    <property type="project" value="UniProtKB-KW"/>
</dbReference>
<dbReference type="PROSITE" id="PS00717">
    <property type="entry name" value="SIGMA54_1"/>
    <property type="match status" value="1"/>
</dbReference>
<dbReference type="InterPro" id="IPR000394">
    <property type="entry name" value="RNA_pol_sigma_54"/>
</dbReference>
<dbReference type="GO" id="GO:0006352">
    <property type="term" value="P:DNA-templated transcription initiation"/>
    <property type="evidence" value="ECO:0007669"/>
    <property type="project" value="InterPro"/>
</dbReference>
<dbReference type="STRING" id="1817768.A3A87_08465"/>
<evidence type="ECO:0000256" key="4">
    <source>
        <dbReference type="ARBA" id="ARBA00022679"/>
    </source>
</evidence>
<feature type="region of interest" description="Disordered" evidence="11">
    <location>
        <begin position="42"/>
        <end position="136"/>
    </location>
</feature>
<dbReference type="EMBL" id="MFTC01000098">
    <property type="protein sequence ID" value="OGI49443.1"/>
    <property type="molecule type" value="Genomic_DNA"/>
</dbReference>
<comment type="caution">
    <text evidence="14">The sequence shown here is derived from an EMBL/GenBank/DDBJ whole genome shotgun (WGS) entry which is preliminary data.</text>
</comment>
<dbReference type="GO" id="GO:0016779">
    <property type="term" value="F:nucleotidyltransferase activity"/>
    <property type="evidence" value="ECO:0007669"/>
    <property type="project" value="UniProtKB-KW"/>
</dbReference>
<dbReference type="GO" id="GO:0001216">
    <property type="term" value="F:DNA-binding transcription activator activity"/>
    <property type="evidence" value="ECO:0007669"/>
    <property type="project" value="InterPro"/>
</dbReference>
<dbReference type="NCBIfam" id="NF004595">
    <property type="entry name" value="PRK05932.1-2"/>
    <property type="match status" value="1"/>
</dbReference>
<evidence type="ECO:0000313" key="15">
    <source>
        <dbReference type="Proteomes" id="UP000179037"/>
    </source>
</evidence>
<feature type="domain" description="RNA polymerase sigma factor 54 DNA-binding" evidence="12">
    <location>
        <begin position="339"/>
        <end position="496"/>
    </location>
</feature>
<dbReference type="FunFam" id="1.10.10.1330:FF:000001">
    <property type="entry name" value="RNA polymerase sigma-54 factor"/>
    <property type="match status" value="1"/>
</dbReference>
<dbReference type="InterPro" id="IPR007634">
    <property type="entry name" value="RNA_pol_sigma_54_DNA-bd"/>
</dbReference>
<evidence type="ECO:0000256" key="10">
    <source>
        <dbReference type="PIRNR" id="PIRNR000774"/>
    </source>
</evidence>
<dbReference type="GO" id="GO:0016987">
    <property type="term" value="F:sigma factor activity"/>
    <property type="evidence" value="ECO:0007669"/>
    <property type="project" value="UniProtKB-KW"/>
</dbReference>
<dbReference type="PROSITE" id="PS00718">
    <property type="entry name" value="SIGMA54_2"/>
    <property type="match status" value="1"/>
</dbReference>
<keyword evidence="3 10" id="KW-0240">DNA-directed RNA polymerase</keyword>
<evidence type="ECO:0000256" key="6">
    <source>
        <dbReference type="ARBA" id="ARBA00023015"/>
    </source>
</evidence>
<accession>A0A1F6TWB9</accession>
<proteinExistence type="inferred from homology"/>
<dbReference type="NCBIfam" id="NF009118">
    <property type="entry name" value="PRK12469.1"/>
    <property type="match status" value="1"/>
</dbReference>
<dbReference type="PIRSF" id="PIRSF000774">
    <property type="entry name" value="RpoN"/>
    <property type="match status" value="1"/>
</dbReference>
<feature type="domain" description="RNA polymerase sigma factor 54 core-binding" evidence="13">
    <location>
        <begin position="132"/>
        <end position="325"/>
    </location>
</feature>
<feature type="compositionally biased region" description="Low complexity" evidence="11">
    <location>
        <begin position="64"/>
        <end position="73"/>
    </location>
</feature>
<evidence type="ECO:0000256" key="7">
    <source>
        <dbReference type="ARBA" id="ARBA00023082"/>
    </source>
</evidence>
<feature type="compositionally biased region" description="Acidic residues" evidence="11">
    <location>
        <begin position="74"/>
        <end position="87"/>
    </location>
</feature>
<gene>
    <name evidence="14" type="ORF">A3A87_08465</name>
</gene>
<organism evidence="14 15">
    <name type="scientific">Candidatus Muproteobacteria bacterium RIFCSPLOWO2_01_FULL_60_18</name>
    <dbReference type="NCBI Taxonomy" id="1817768"/>
    <lineage>
        <taxon>Bacteria</taxon>
        <taxon>Pseudomonadati</taxon>
        <taxon>Pseudomonadota</taxon>
        <taxon>Candidatus Muproteobacteria</taxon>
    </lineage>
</organism>
<evidence type="ECO:0000256" key="2">
    <source>
        <dbReference type="ARBA" id="ARBA00019942"/>
    </source>
</evidence>
<evidence type="ECO:0000256" key="9">
    <source>
        <dbReference type="ARBA" id="ARBA00023163"/>
    </source>
</evidence>
<dbReference type="InterPro" id="IPR038709">
    <property type="entry name" value="RpoN_core-bd_sf"/>
</dbReference>
<dbReference type="InterPro" id="IPR007046">
    <property type="entry name" value="RNA_pol_sigma_54_core-bd"/>
</dbReference>
<comment type="similarity">
    <text evidence="1 10">Belongs to the sigma-54 factor family.</text>
</comment>
<keyword evidence="8 10" id="KW-0238">DNA-binding</keyword>
<keyword evidence="5 10" id="KW-0548">Nucleotidyltransferase</keyword>
<evidence type="ECO:0000256" key="11">
    <source>
        <dbReference type="SAM" id="MobiDB-lite"/>
    </source>
</evidence>
<dbReference type="PANTHER" id="PTHR32248">
    <property type="entry name" value="RNA POLYMERASE SIGMA-54 FACTOR"/>
    <property type="match status" value="1"/>
</dbReference>
<dbReference type="AlphaFoldDB" id="A0A1F6TWB9"/>
<evidence type="ECO:0000259" key="13">
    <source>
        <dbReference type="Pfam" id="PF04963"/>
    </source>
</evidence>
<dbReference type="NCBIfam" id="TIGR02395">
    <property type="entry name" value="rpoN_sigma"/>
    <property type="match status" value="1"/>
</dbReference>
<dbReference type="Gene3D" id="1.10.10.60">
    <property type="entry name" value="Homeodomain-like"/>
    <property type="match status" value="1"/>
</dbReference>
<reference evidence="14 15" key="1">
    <citation type="journal article" date="2016" name="Nat. Commun.">
        <title>Thousands of microbial genomes shed light on interconnected biogeochemical processes in an aquifer system.</title>
        <authorList>
            <person name="Anantharaman K."/>
            <person name="Brown C.T."/>
            <person name="Hug L.A."/>
            <person name="Sharon I."/>
            <person name="Castelle C.J."/>
            <person name="Probst A.J."/>
            <person name="Thomas B.C."/>
            <person name="Singh A."/>
            <person name="Wilkins M.J."/>
            <person name="Karaoz U."/>
            <person name="Brodie E.L."/>
            <person name="Williams K.H."/>
            <person name="Hubbard S.S."/>
            <person name="Banfield J.F."/>
        </authorList>
    </citation>
    <scope>NUCLEOTIDE SEQUENCE [LARGE SCALE GENOMIC DNA]</scope>
</reference>
<keyword evidence="7 10" id="KW-0731">Sigma factor</keyword>
<keyword evidence="4 10" id="KW-0808">Transferase</keyword>
<keyword evidence="9 10" id="KW-0804">Transcription</keyword>
<dbReference type="PROSITE" id="PS50044">
    <property type="entry name" value="SIGMA54_3"/>
    <property type="match status" value="1"/>
</dbReference>
<dbReference type="Pfam" id="PF04552">
    <property type="entry name" value="Sigma54_DBD"/>
    <property type="match status" value="1"/>
</dbReference>
<evidence type="ECO:0000256" key="5">
    <source>
        <dbReference type="ARBA" id="ARBA00022695"/>
    </source>
</evidence>
<dbReference type="Gene3D" id="1.10.10.1330">
    <property type="entry name" value="RNA polymerase sigma-54 factor, core-binding domain"/>
    <property type="match status" value="1"/>
</dbReference>
<feature type="compositionally biased region" description="Acidic residues" evidence="11">
    <location>
        <begin position="98"/>
        <end position="110"/>
    </location>
</feature>
<evidence type="ECO:0000256" key="3">
    <source>
        <dbReference type="ARBA" id="ARBA00022478"/>
    </source>
</evidence>
<dbReference type="Proteomes" id="UP000179037">
    <property type="component" value="Unassembled WGS sequence"/>
</dbReference>
<dbReference type="PANTHER" id="PTHR32248:SF4">
    <property type="entry name" value="RNA POLYMERASE SIGMA-54 FACTOR"/>
    <property type="match status" value="1"/>
</dbReference>
<sequence>MKQSLDLKLGQHLTITPQLQQAIRLLQLSSIELQQEIQEALESNPLLEENEREDETPDAKNETELSASDSADATSEDGGEASSDEADALPATDTDNAPGEENDAEWDETFEPMTAPTASRSTSGDDFPDVDARNSPPQTLRDHLLWQMQMTPFSDTDKQIALALIDAVNEDGYLSCKLEEIQQALGKNHAIEMDEIEAVLHQIQNFDPLGVGARDLAECLRLQMKALPPGMADLKAAMQLATPANLALLAGRDYTQLRRNLRLTAEELQQAIQLIQGLNPRPGNSVTSSQAGYVVPDIVVIKFRGVWRAELNPDMSPRLRINRQYEKMIHRGDSSADNRYLQDQLQQARWFIKSLTSRNETLLKVARTIVDRQRAFFDHGAEAMKPLVLHDVAESVSMHESTISRVTTNKYMLTPRGIFELKYFFSSHVTTADGGTCSATAIRSIIKKLVECETTTKPISDSKIAEILEEQGINVARRTIAKYRESMSIPPSNQRKSLV</sequence>
<dbReference type="PRINTS" id="PR00045">
    <property type="entry name" value="SIGMA54FCT"/>
</dbReference>
<name>A0A1F6TWB9_9PROT</name>
<dbReference type="FunFam" id="1.10.10.60:FF:000045">
    <property type="entry name" value="RNA polymerase sigma-54 factor"/>
    <property type="match status" value="1"/>
</dbReference>
<comment type="function">
    <text evidence="10">Sigma factors are initiation factors that promote the attachment of RNA polymerase to specific initiation sites and are then released.</text>
</comment>
<evidence type="ECO:0000259" key="12">
    <source>
        <dbReference type="Pfam" id="PF04552"/>
    </source>
</evidence>
<evidence type="ECO:0000256" key="8">
    <source>
        <dbReference type="ARBA" id="ARBA00023125"/>
    </source>
</evidence>
<protein>
    <recommendedName>
        <fullName evidence="2 10">RNA polymerase sigma-54 factor</fullName>
    </recommendedName>
</protein>
<dbReference type="Pfam" id="PF00309">
    <property type="entry name" value="Sigma54_AID"/>
    <property type="match status" value="1"/>
</dbReference>